<proteinExistence type="predicted"/>
<reference evidence="1 2" key="1">
    <citation type="submission" date="2020-07" db="EMBL/GenBank/DDBJ databases">
        <title>Bacteriophage control of Shiga toxin-producing E. coli from an in vitro safety perspective.</title>
        <authorList>
            <person name="Pinto G."/>
            <person name="Minnich S.A."/>
            <person name="Hovde C.J."/>
            <person name="Smidt H."/>
            <person name="Almeida C."/>
            <person name="Azeredo J."/>
        </authorList>
    </citation>
    <scope>NUCLEOTIDE SEQUENCE [LARGE SCALE GENOMIC DNA]</scope>
</reference>
<dbReference type="Proteomes" id="UP000516440">
    <property type="component" value="Segment"/>
</dbReference>
<protein>
    <submittedName>
        <fullName evidence="1">Uncharacterized protein</fullName>
    </submittedName>
</protein>
<organism evidence="1 2">
    <name type="scientific">Escherichia coli phage vB_EcoM_Shy</name>
    <dbReference type="NCBI Taxonomy" id="2769805"/>
    <lineage>
        <taxon>Viruses</taxon>
        <taxon>Duplodnaviria</taxon>
        <taxon>Heunggongvirae</taxon>
        <taxon>Uroviricota</taxon>
        <taxon>Caudoviricetes</taxon>
        <taxon>Andersonviridae</taxon>
        <taxon>Ounavirinae</taxon>
        <taxon>Felixounavirus</taxon>
        <taxon>Felixounavirus shy</taxon>
    </lineage>
</organism>
<evidence type="ECO:0000313" key="2">
    <source>
        <dbReference type="Proteomes" id="UP000516440"/>
    </source>
</evidence>
<keyword evidence="2" id="KW-1185">Reference proteome</keyword>
<accession>A0A7H0XBE9</accession>
<gene>
    <name evidence="1" type="ORF">Shy_0111</name>
</gene>
<name>A0A7H0XBE9_9CAUD</name>
<evidence type="ECO:0000313" key="1">
    <source>
        <dbReference type="EMBL" id="QNR52178.1"/>
    </source>
</evidence>
<dbReference type="EMBL" id="MT833282">
    <property type="protein sequence ID" value="QNR52178.1"/>
    <property type="molecule type" value="Genomic_DNA"/>
</dbReference>
<sequence>MIKQNDDLWVTGASYISTADGKIYARPYEMFNEENWEVLDRKQALEMIKKGEITL</sequence>